<dbReference type="EMBL" id="CP053564">
    <property type="protein sequence ID" value="QJY45540.1"/>
    <property type="molecule type" value="Genomic_DNA"/>
</dbReference>
<keyword evidence="4" id="KW-1185">Reference proteome</keyword>
<feature type="region of interest" description="Disordered" evidence="1">
    <location>
        <begin position="1"/>
        <end position="33"/>
    </location>
</feature>
<feature type="transmembrane region" description="Helical" evidence="2">
    <location>
        <begin position="41"/>
        <end position="63"/>
    </location>
</feature>
<feature type="transmembrane region" description="Helical" evidence="2">
    <location>
        <begin position="138"/>
        <end position="159"/>
    </location>
</feature>
<dbReference type="AlphaFoldDB" id="A0A6M6JEN3"/>
<feature type="region of interest" description="Disordered" evidence="1">
    <location>
        <begin position="275"/>
        <end position="314"/>
    </location>
</feature>
<evidence type="ECO:0000256" key="1">
    <source>
        <dbReference type="SAM" id="MobiDB-lite"/>
    </source>
</evidence>
<reference evidence="3 4" key="1">
    <citation type="submission" date="2020-05" db="EMBL/GenBank/DDBJ databases">
        <authorList>
            <person name="Mo P."/>
        </authorList>
    </citation>
    <scope>NUCLEOTIDE SEQUENCE [LARGE SCALE GENOMIC DNA]</scope>
    <source>
        <strain evidence="3 4">Gen01</strain>
    </source>
</reference>
<feature type="region of interest" description="Disordered" evidence="1">
    <location>
        <begin position="166"/>
        <end position="189"/>
    </location>
</feature>
<sequence>MGHPARRSRAGTGRVADRGGPERRAPPMTSSTEQSARVIRAVIWLPGLAVALGAAVATAHGLYEVAHAARVPAGIAWLYPLITDGLALVAYAATARLSGSAARYAWSVVVLAAGLSGLAQAAFLASGSAVEASAALRFGVGAWPAIAAAIVAHLLYLLATDENPATGTADDPAPGGVQPEPFNPAPVQPEPSIVQEVTAHAVQPAPPAAVHRLPEVAAPAGRPALAPAPVEQPAVAPARERARAAAMRHAHRHGALPTVTELEAAAEVSRGTASAALKHLRAQPTPLHLITRSTDQPEPSEHEDDPTIEKATQP</sequence>
<gene>
    <name evidence="3" type="ORF">HOP40_06750</name>
</gene>
<evidence type="ECO:0008006" key="5">
    <source>
        <dbReference type="Google" id="ProtNLM"/>
    </source>
</evidence>
<feature type="transmembrane region" description="Helical" evidence="2">
    <location>
        <begin position="105"/>
        <end position="126"/>
    </location>
</feature>
<protein>
    <recommendedName>
        <fullName evidence="5">DUF2637 domain-containing protein</fullName>
    </recommendedName>
</protein>
<dbReference type="Proteomes" id="UP000505377">
    <property type="component" value="Chromosome"/>
</dbReference>
<feature type="transmembrane region" description="Helical" evidence="2">
    <location>
        <begin position="75"/>
        <end position="93"/>
    </location>
</feature>
<name>A0A6M6JEN3_9PSEU</name>
<keyword evidence="2" id="KW-0472">Membrane</keyword>
<evidence type="ECO:0000256" key="2">
    <source>
        <dbReference type="SAM" id="Phobius"/>
    </source>
</evidence>
<keyword evidence="2" id="KW-0812">Transmembrane</keyword>
<dbReference type="KEGG" id="pbro:HOP40_06750"/>
<feature type="compositionally biased region" description="Basic and acidic residues" evidence="1">
    <location>
        <begin position="15"/>
        <end position="25"/>
    </location>
</feature>
<organism evidence="3 4">
    <name type="scientific">Pseudonocardia broussonetiae</name>
    <dbReference type="NCBI Taxonomy" id="2736640"/>
    <lineage>
        <taxon>Bacteria</taxon>
        <taxon>Bacillati</taxon>
        <taxon>Actinomycetota</taxon>
        <taxon>Actinomycetes</taxon>
        <taxon>Pseudonocardiales</taxon>
        <taxon>Pseudonocardiaceae</taxon>
        <taxon>Pseudonocardia</taxon>
    </lineage>
</organism>
<keyword evidence="2" id="KW-1133">Transmembrane helix</keyword>
<evidence type="ECO:0000313" key="3">
    <source>
        <dbReference type="EMBL" id="QJY45540.1"/>
    </source>
</evidence>
<accession>A0A6M6JEN3</accession>
<dbReference type="RefSeq" id="WP_172155711.1">
    <property type="nucleotide sequence ID" value="NZ_CP053564.1"/>
</dbReference>
<evidence type="ECO:0000313" key="4">
    <source>
        <dbReference type="Proteomes" id="UP000505377"/>
    </source>
</evidence>
<proteinExistence type="predicted"/>